<evidence type="ECO:0000313" key="3">
    <source>
        <dbReference type="Proteomes" id="UP000269221"/>
    </source>
</evidence>
<dbReference type="Proteomes" id="UP000269221">
    <property type="component" value="Unassembled WGS sequence"/>
</dbReference>
<keyword evidence="3" id="KW-1185">Reference proteome</keyword>
<sequence length="67" mass="7357">MGMAMEDSSLAVTPGLARKNGLGTEDMKHVLAIVGDELAMQDRLLGQGSPERRTRNMRLYKVHISTT</sequence>
<protein>
    <submittedName>
        <fullName evidence="2">Uncharacterized protein</fullName>
    </submittedName>
</protein>
<proteinExistence type="predicted"/>
<evidence type="ECO:0000256" key="1">
    <source>
        <dbReference type="SAM" id="MobiDB-lite"/>
    </source>
</evidence>
<name>A0A3M0KWJ2_HIRRU</name>
<feature type="region of interest" description="Disordered" evidence="1">
    <location>
        <begin position="1"/>
        <end position="20"/>
    </location>
</feature>
<accession>A0A3M0KWJ2</accession>
<dbReference type="EMBL" id="QRBI01000098">
    <property type="protein sequence ID" value="RMC17682.1"/>
    <property type="molecule type" value="Genomic_DNA"/>
</dbReference>
<dbReference type="AlphaFoldDB" id="A0A3M0KWJ2"/>
<evidence type="ECO:0000313" key="2">
    <source>
        <dbReference type="EMBL" id="RMC17682.1"/>
    </source>
</evidence>
<feature type="region of interest" description="Disordered" evidence="1">
    <location>
        <begin position="44"/>
        <end position="67"/>
    </location>
</feature>
<comment type="caution">
    <text evidence="2">The sequence shown here is derived from an EMBL/GenBank/DDBJ whole genome shotgun (WGS) entry which is preliminary data.</text>
</comment>
<organism evidence="2 3">
    <name type="scientific">Hirundo rustica rustica</name>
    <dbReference type="NCBI Taxonomy" id="333673"/>
    <lineage>
        <taxon>Eukaryota</taxon>
        <taxon>Metazoa</taxon>
        <taxon>Chordata</taxon>
        <taxon>Craniata</taxon>
        <taxon>Vertebrata</taxon>
        <taxon>Euteleostomi</taxon>
        <taxon>Archelosauria</taxon>
        <taxon>Archosauria</taxon>
        <taxon>Dinosauria</taxon>
        <taxon>Saurischia</taxon>
        <taxon>Theropoda</taxon>
        <taxon>Coelurosauria</taxon>
        <taxon>Aves</taxon>
        <taxon>Neognathae</taxon>
        <taxon>Neoaves</taxon>
        <taxon>Telluraves</taxon>
        <taxon>Australaves</taxon>
        <taxon>Passeriformes</taxon>
        <taxon>Sylvioidea</taxon>
        <taxon>Hirundinidae</taxon>
        <taxon>Hirundo</taxon>
    </lineage>
</organism>
<reference evidence="2 3" key="1">
    <citation type="submission" date="2018-07" db="EMBL/GenBank/DDBJ databases">
        <title>A high quality draft genome assembly of the barn swallow (H. rustica rustica).</title>
        <authorList>
            <person name="Formenti G."/>
            <person name="Chiara M."/>
            <person name="Poveda L."/>
            <person name="Francoijs K.-J."/>
            <person name="Bonisoli-Alquati A."/>
            <person name="Canova L."/>
            <person name="Gianfranceschi L."/>
            <person name="Horner D.S."/>
            <person name="Saino N."/>
        </authorList>
    </citation>
    <scope>NUCLEOTIDE SEQUENCE [LARGE SCALE GENOMIC DNA]</scope>
    <source>
        <strain evidence="2">Chelidonia</strain>
        <tissue evidence="2">Blood</tissue>
    </source>
</reference>
<gene>
    <name evidence="2" type="ORF">DUI87_05346</name>
</gene>